<reference evidence="1 2" key="1">
    <citation type="submission" date="2019-04" db="EMBL/GenBank/DDBJ databases">
        <title>Niastella caeni sp. nov., isolated from activated sludge.</title>
        <authorList>
            <person name="Sheng M."/>
        </authorList>
    </citation>
    <scope>NUCLEOTIDE SEQUENCE [LARGE SCALE GENOMIC DNA]</scope>
    <source>
        <strain evidence="1 2">HX-2-15</strain>
    </source>
</reference>
<keyword evidence="2" id="KW-1185">Reference proteome</keyword>
<gene>
    <name evidence="1" type="ORF">FAM09_10780</name>
</gene>
<protein>
    <submittedName>
        <fullName evidence="1">Uncharacterized protein</fullName>
    </submittedName>
</protein>
<dbReference type="Proteomes" id="UP000306918">
    <property type="component" value="Unassembled WGS sequence"/>
</dbReference>
<dbReference type="AlphaFoldDB" id="A0A4S8I1G7"/>
<dbReference type="OrthoDB" id="4312010at2"/>
<dbReference type="EMBL" id="STFF01000002">
    <property type="protein sequence ID" value="THU40344.1"/>
    <property type="molecule type" value="Genomic_DNA"/>
</dbReference>
<dbReference type="RefSeq" id="WP_136577097.1">
    <property type="nucleotide sequence ID" value="NZ_STFF01000002.1"/>
</dbReference>
<evidence type="ECO:0000313" key="2">
    <source>
        <dbReference type="Proteomes" id="UP000306918"/>
    </source>
</evidence>
<sequence length="292" mass="33763">MEIKKGIMLYSDCSTGNDDILINSGVLPINQVEIPRVEYGHHSFVPSFEADAFIPKRNWRPLETKETQLLKPSGKRTDANTVYIGNIPEHMRRLFESLKLNECRNSEEIFTRFRNAAATTAEINTAINEFLQPRSEGKPFHFHYLGINLPNLEVVASDTTRLPNGFQEEDKIYMGIHNDGTKYVALNQLYKSGNRFTINLGKEARSFLFVNLTLQQAFNMLKQKIDVKKHRIDIINISKYFFSCFPDYPVIKVTQQPYQYYIAPTDNCLHDGSTFGTKELDIIMVYFGFFRF</sequence>
<evidence type="ECO:0000313" key="1">
    <source>
        <dbReference type="EMBL" id="THU40344.1"/>
    </source>
</evidence>
<name>A0A4S8I1G7_9BACT</name>
<accession>A0A4S8I1G7</accession>
<comment type="caution">
    <text evidence="1">The sequence shown here is derived from an EMBL/GenBank/DDBJ whole genome shotgun (WGS) entry which is preliminary data.</text>
</comment>
<organism evidence="1 2">
    <name type="scientific">Niastella caeni</name>
    <dbReference type="NCBI Taxonomy" id="2569763"/>
    <lineage>
        <taxon>Bacteria</taxon>
        <taxon>Pseudomonadati</taxon>
        <taxon>Bacteroidota</taxon>
        <taxon>Chitinophagia</taxon>
        <taxon>Chitinophagales</taxon>
        <taxon>Chitinophagaceae</taxon>
        <taxon>Niastella</taxon>
    </lineage>
</organism>
<proteinExistence type="predicted"/>